<name>A0A2Z2KK41_9BACL</name>
<dbReference type="AlphaFoldDB" id="A0A2Z2KK41"/>
<accession>A0A2Z2KK41</accession>
<evidence type="ECO:0000313" key="1">
    <source>
        <dbReference type="EMBL" id="ASA26387.1"/>
    </source>
</evidence>
<keyword evidence="2" id="KW-1185">Reference proteome</keyword>
<reference evidence="1 2" key="1">
    <citation type="submission" date="2017-06" db="EMBL/GenBank/DDBJ databases">
        <title>Complete genome sequence of Paenibacillus donghaensis KCTC 13049T isolated from East Sea sediment, South Korea.</title>
        <authorList>
            <person name="Jung B.K."/>
            <person name="Hong S.-J."/>
            <person name="Shin J.-H."/>
        </authorList>
    </citation>
    <scope>NUCLEOTIDE SEQUENCE [LARGE SCALE GENOMIC DNA]</scope>
    <source>
        <strain evidence="1 2">KCTC 13049</strain>
    </source>
</reference>
<dbReference type="KEGG" id="pdh:B9T62_19640"/>
<proteinExistence type="predicted"/>
<organism evidence="1 2">
    <name type="scientific">Paenibacillus donghaensis</name>
    <dbReference type="NCBI Taxonomy" id="414771"/>
    <lineage>
        <taxon>Bacteria</taxon>
        <taxon>Bacillati</taxon>
        <taxon>Bacillota</taxon>
        <taxon>Bacilli</taxon>
        <taxon>Bacillales</taxon>
        <taxon>Paenibacillaceae</taxon>
        <taxon>Paenibacillus</taxon>
    </lineage>
</organism>
<gene>
    <name evidence="1" type="ORF">B9T62_19640</name>
</gene>
<protein>
    <submittedName>
        <fullName evidence="1">Uncharacterized protein</fullName>
    </submittedName>
</protein>
<evidence type="ECO:0000313" key="2">
    <source>
        <dbReference type="Proteomes" id="UP000249890"/>
    </source>
</evidence>
<dbReference type="EMBL" id="CP021780">
    <property type="protein sequence ID" value="ASA26387.1"/>
    <property type="molecule type" value="Genomic_DNA"/>
</dbReference>
<sequence length="26" mass="2884">MGNADYGILRELDDLQGRYLDNAAVT</sequence>
<dbReference type="Proteomes" id="UP000249890">
    <property type="component" value="Chromosome"/>
</dbReference>